<dbReference type="CDD" id="cd00096">
    <property type="entry name" value="Ig"/>
    <property type="match status" value="2"/>
</dbReference>
<organism evidence="4 5">
    <name type="scientific">Xenopus laevis</name>
    <name type="common">African clawed frog</name>
    <dbReference type="NCBI Taxonomy" id="8355"/>
    <lineage>
        <taxon>Eukaryota</taxon>
        <taxon>Metazoa</taxon>
        <taxon>Chordata</taxon>
        <taxon>Craniata</taxon>
        <taxon>Vertebrata</taxon>
        <taxon>Euteleostomi</taxon>
        <taxon>Amphibia</taxon>
        <taxon>Batrachia</taxon>
        <taxon>Anura</taxon>
        <taxon>Pipoidea</taxon>
        <taxon>Pipidae</taxon>
        <taxon>Xenopodinae</taxon>
        <taxon>Xenopus</taxon>
        <taxon>Xenopus</taxon>
    </lineage>
</organism>
<feature type="domain" description="Ig-like" evidence="3">
    <location>
        <begin position="202"/>
        <end position="284"/>
    </location>
</feature>
<keyword evidence="2" id="KW-0472">Membrane</keyword>
<name>A0A974HUB2_XENLA</name>
<feature type="domain" description="Ig-like" evidence="3">
    <location>
        <begin position="123"/>
        <end position="197"/>
    </location>
</feature>
<dbReference type="InterPro" id="IPR013783">
    <property type="entry name" value="Ig-like_fold"/>
</dbReference>
<dbReference type="InterPro" id="IPR003598">
    <property type="entry name" value="Ig_sub2"/>
</dbReference>
<proteinExistence type="predicted"/>
<evidence type="ECO:0000256" key="2">
    <source>
        <dbReference type="SAM" id="Phobius"/>
    </source>
</evidence>
<dbReference type="SUPFAM" id="SSF48726">
    <property type="entry name" value="Immunoglobulin"/>
    <property type="match status" value="3"/>
</dbReference>
<keyword evidence="1" id="KW-0597">Phosphoprotein</keyword>
<dbReference type="GO" id="GO:0007155">
    <property type="term" value="P:cell adhesion"/>
    <property type="evidence" value="ECO:0007669"/>
    <property type="project" value="InterPro"/>
</dbReference>
<dbReference type="OMA" id="QTICKLD"/>
<evidence type="ECO:0000256" key="1">
    <source>
        <dbReference type="ARBA" id="ARBA00022553"/>
    </source>
</evidence>
<evidence type="ECO:0000313" key="4">
    <source>
        <dbReference type="EMBL" id="OCT90393.1"/>
    </source>
</evidence>
<accession>A0A974HUB2</accession>
<feature type="transmembrane region" description="Helical" evidence="2">
    <location>
        <begin position="383"/>
        <end position="401"/>
    </location>
</feature>
<dbReference type="EMBL" id="CM004470">
    <property type="protein sequence ID" value="OCT90393.1"/>
    <property type="molecule type" value="Genomic_DNA"/>
</dbReference>
<dbReference type="GO" id="GO:0005178">
    <property type="term" value="F:integrin binding"/>
    <property type="evidence" value="ECO:0007669"/>
    <property type="project" value="InterPro"/>
</dbReference>
<keyword evidence="2" id="KW-0812">Transmembrane</keyword>
<dbReference type="AlphaFoldDB" id="A0A974HUB2"/>
<dbReference type="Gene3D" id="2.60.40.10">
    <property type="entry name" value="Immunoglobulins"/>
    <property type="match status" value="3"/>
</dbReference>
<dbReference type="PROSITE" id="PS50835">
    <property type="entry name" value="IG_LIKE"/>
    <property type="match status" value="3"/>
</dbReference>
<reference evidence="5" key="1">
    <citation type="journal article" date="2016" name="Nature">
        <title>Genome evolution in the allotetraploid frog Xenopus laevis.</title>
        <authorList>
            <person name="Session A.M."/>
            <person name="Uno Y."/>
            <person name="Kwon T."/>
            <person name="Chapman J.A."/>
            <person name="Toyoda A."/>
            <person name="Takahashi S."/>
            <person name="Fukui A."/>
            <person name="Hikosaka A."/>
            <person name="Suzuki A."/>
            <person name="Kondo M."/>
            <person name="van Heeringen S.J."/>
            <person name="Quigley I."/>
            <person name="Heinz S."/>
            <person name="Ogino H."/>
            <person name="Ochi H."/>
            <person name="Hellsten U."/>
            <person name="Lyons J.B."/>
            <person name="Simakov O."/>
            <person name="Putnam N."/>
            <person name="Stites J."/>
            <person name="Kuroki Y."/>
            <person name="Tanaka T."/>
            <person name="Michiue T."/>
            <person name="Watanabe M."/>
            <person name="Bogdanovic O."/>
            <person name="Lister R."/>
            <person name="Georgiou G."/>
            <person name="Paranjpe S.S."/>
            <person name="van Kruijsbergen I."/>
            <person name="Shu S."/>
            <person name="Carlson J."/>
            <person name="Kinoshita T."/>
            <person name="Ohta Y."/>
            <person name="Mawaribuchi S."/>
            <person name="Jenkins J."/>
            <person name="Grimwood J."/>
            <person name="Schmutz J."/>
            <person name="Mitros T."/>
            <person name="Mozaffari S.V."/>
            <person name="Suzuki Y."/>
            <person name="Haramoto Y."/>
            <person name="Yamamoto T.S."/>
            <person name="Takagi C."/>
            <person name="Heald R."/>
            <person name="Miller K."/>
            <person name="Haudenschild C."/>
            <person name="Kitzman J."/>
            <person name="Nakayama T."/>
            <person name="Izutsu Y."/>
            <person name="Robert J."/>
            <person name="Fortriede J."/>
            <person name="Burns K."/>
            <person name="Lotay V."/>
            <person name="Karimi K."/>
            <person name="Yasuoka Y."/>
            <person name="Dichmann D.S."/>
            <person name="Flajnik M.F."/>
            <person name="Houston D.W."/>
            <person name="Shendure J."/>
            <person name="DuPasquier L."/>
            <person name="Vize P.D."/>
            <person name="Zorn A.M."/>
            <person name="Ito M."/>
            <person name="Marcotte E.M."/>
            <person name="Wallingford J.B."/>
            <person name="Ito Y."/>
            <person name="Asashima M."/>
            <person name="Ueno N."/>
            <person name="Matsuda Y."/>
            <person name="Veenstra G.J."/>
            <person name="Fujiyama A."/>
            <person name="Harland R.M."/>
            <person name="Taira M."/>
            <person name="Rokhsar D.S."/>
        </authorList>
    </citation>
    <scope>NUCLEOTIDE SEQUENCE [LARGE SCALE GENOMIC DNA]</scope>
    <source>
        <strain evidence="5">J</strain>
    </source>
</reference>
<keyword evidence="2" id="KW-1133">Transmembrane helix</keyword>
<dbReference type="FunFam" id="2.60.40.10:FF:002232">
    <property type="entry name" value="Intercellular adhesion molecule 3"/>
    <property type="match status" value="1"/>
</dbReference>
<dbReference type="SMART" id="SM00408">
    <property type="entry name" value="IGc2"/>
    <property type="match status" value="2"/>
</dbReference>
<dbReference type="InterPro" id="IPR047012">
    <property type="entry name" value="ICAM_VCAM"/>
</dbReference>
<feature type="domain" description="Ig-like" evidence="3">
    <location>
        <begin position="289"/>
        <end position="371"/>
    </location>
</feature>
<dbReference type="PANTHER" id="PTHR13771:SF9">
    <property type="entry name" value="INTERCELLULAR ADHESION MOLECULE 5"/>
    <property type="match status" value="1"/>
</dbReference>
<dbReference type="SMART" id="SM00409">
    <property type="entry name" value="IG"/>
    <property type="match status" value="3"/>
</dbReference>
<dbReference type="InterPro" id="IPR003599">
    <property type="entry name" value="Ig_sub"/>
</dbReference>
<evidence type="ECO:0000259" key="3">
    <source>
        <dbReference type="PROSITE" id="PS50835"/>
    </source>
</evidence>
<dbReference type="Proteomes" id="UP000694892">
    <property type="component" value="Chromosome 3L"/>
</dbReference>
<dbReference type="InterPro" id="IPR036179">
    <property type="entry name" value="Ig-like_dom_sf"/>
</dbReference>
<gene>
    <name evidence="4" type="ORF">XELAEV_18019005mg</name>
</gene>
<protein>
    <recommendedName>
        <fullName evidence="3">Ig-like domain-containing protein</fullName>
    </recommendedName>
</protein>
<dbReference type="PANTHER" id="PTHR13771">
    <property type="entry name" value="INTERCELLULAR ADHESION MOLECULE"/>
    <property type="match status" value="1"/>
</dbReference>
<sequence>MKSHLFTFTMDIPCLRVLAAFCLLSVYQVNTFLLTPVLQLEDKIIDDESTDITCMLPTNETLDVDLKIVARENFSDCRNKKGPPPQTICKLDPTSKVHGMEVTCEAHFVAKSKTKIIYVHTEPKFTDCPAKVTWVEGREESFKCKAEGYTSPEVHCYFNKSKVKEGERFSVSRIMAGKHDCKAVNSVDMTSTKVTVTVEYKPKILEMEVVPPAPVPEGEKVTLTCKAEGNPPPAYKWETPPAAFQSSPDNRTITIQGVKREHYGTYRCRVQNKYGEAVQIQNMSQPVMPKIQRFEVVPLPPLSKGANVTLTCDAEGLPIPTYTWETPASDITFSPDNRTISIQGIMQTHRGNYTCVAHNKYGTDTQRKIITISGTNRGEKTEPVFATILLMLVPAIFMYCVY</sequence>
<evidence type="ECO:0000313" key="5">
    <source>
        <dbReference type="Proteomes" id="UP000694892"/>
    </source>
</evidence>
<dbReference type="Pfam" id="PF13927">
    <property type="entry name" value="Ig_3"/>
    <property type="match status" value="2"/>
</dbReference>
<dbReference type="InterPro" id="IPR007110">
    <property type="entry name" value="Ig-like_dom"/>
</dbReference>